<evidence type="ECO:0000256" key="1">
    <source>
        <dbReference type="SAM" id="MobiDB-lite"/>
    </source>
</evidence>
<evidence type="ECO:0008006" key="4">
    <source>
        <dbReference type="Google" id="ProtNLM"/>
    </source>
</evidence>
<dbReference type="EnsemblPlants" id="EMT32050">
    <property type="protein sequence ID" value="EMT32050"/>
    <property type="gene ID" value="F775_24399"/>
</dbReference>
<name>M8C415_AEGTA</name>
<protein>
    <recommendedName>
        <fullName evidence="4">Secreted protein</fullName>
    </recommendedName>
</protein>
<proteinExistence type="predicted"/>
<feature type="region of interest" description="Disordered" evidence="1">
    <location>
        <begin position="31"/>
        <end position="144"/>
    </location>
</feature>
<organism evidence="3">
    <name type="scientific">Aegilops tauschii</name>
    <name type="common">Tausch's goatgrass</name>
    <name type="synonym">Aegilops squarrosa</name>
    <dbReference type="NCBI Taxonomy" id="37682"/>
    <lineage>
        <taxon>Eukaryota</taxon>
        <taxon>Viridiplantae</taxon>
        <taxon>Streptophyta</taxon>
        <taxon>Embryophyta</taxon>
        <taxon>Tracheophyta</taxon>
        <taxon>Spermatophyta</taxon>
        <taxon>Magnoliopsida</taxon>
        <taxon>Liliopsida</taxon>
        <taxon>Poales</taxon>
        <taxon>Poaceae</taxon>
        <taxon>BOP clade</taxon>
        <taxon>Pooideae</taxon>
        <taxon>Triticodae</taxon>
        <taxon>Triticeae</taxon>
        <taxon>Triticinae</taxon>
        <taxon>Aegilops</taxon>
    </lineage>
</organism>
<dbReference type="AlphaFoldDB" id="M8C415"/>
<evidence type="ECO:0000256" key="2">
    <source>
        <dbReference type="SAM" id="SignalP"/>
    </source>
</evidence>
<feature type="compositionally biased region" description="Basic and acidic residues" evidence="1">
    <location>
        <begin position="58"/>
        <end position="102"/>
    </location>
</feature>
<feature type="signal peptide" evidence="2">
    <location>
        <begin position="1"/>
        <end position="25"/>
    </location>
</feature>
<feature type="compositionally biased region" description="Basic residues" evidence="1">
    <location>
        <begin position="107"/>
        <end position="119"/>
    </location>
</feature>
<accession>M8C415</accession>
<keyword evidence="2" id="KW-0732">Signal</keyword>
<sequence>MTELVLPVACTGLLLVARHMMCTLGRPVRRTAKETMPNVRVQRSSSSNNNTGTGQAGDRGESRGTAELHQQELEEKQQWELGKKQQPELKEKQQRELEDARESSSGQRRKRRSWRRRRLSIPLSTEAVALSRTPRGARSTRTKN</sequence>
<feature type="chain" id="PRO_5014584068" description="Secreted protein" evidence="2">
    <location>
        <begin position="26"/>
        <end position="144"/>
    </location>
</feature>
<evidence type="ECO:0000313" key="3">
    <source>
        <dbReference type="EnsemblPlants" id="EMT32050"/>
    </source>
</evidence>
<reference evidence="3" key="1">
    <citation type="submission" date="2015-06" db="UniProtKB">
        <authorList>
            <consortium name="EnsemblPlants"/>
        </authorList>
    </citation>
    <scope>IDENTIFICATION</scope>
</reference>